<feature type="transmembrane region" description="Helical" evidence="8">
    <location>
        <begin position="356"/>
        <end position="376"/>
    </location>
</feature>
<feature type="transmembrane region" description="Helical" evidence="8">
    <location>
        <begin position="114"/>
        <end position="135"/>
    </location>
</feature>
<keyword evidence="7 8" id="KW-0472">Membrane</keyword>
<proteinExistence type="predicted"/>
<evidence type="ECO:0000256" key="8">
    <source>
        <dbReference type="SAM" id="Phobius"/>
    </source>
</evidence>
<evidence type="ECO:0000256" key="5">
    <source>
        <dbReference type="ARBA" id="ARBA00022692"/>
    </source>
</evidence>
<accession>A0ABT2RW10</accession>
<feature type="transmembrane region" description="Helical" evidence="8">
    <location>
        <begin position="197"/>
        <end position="227"/>
    </location>
</feature>
<dbReference type="InterPro" id="IPR050297">
    <property type="entry name" value="LipidA_mod_glycosyltrf_83"/>
</dbReference>
<comment type="caution">
    <text evidence="9">The sequence shown here is derived from an EMBL/GenBank/DDBJ whole genome shotgun (WGS) entry which is preliminary data.</text>
</comment>
<dbReference type="PANTHER" id="PTHR33908">
    <property type="entry name" value="MANNOSYLTRANSFERASE YKCB-RELATED"/>
    <property type="match status" value="1"/>
</dbReference>
<keyword evidence="4 9" id="KW-0808">Transferase</keyword>
<name>A0ABT2RW10_9FIRM</name>
<evidence type="ECO:0000313" key="9">
    <source>
        <dbReference type="EMBL" id="MCU6696493.1"/>
    </source>
</evidence>
<dbReference type="EMBL" id="JAOQKC010000006">
    <property type="protein sequence ID" value="MCU6696493.1"/>
    <property type="molecule type" value="Genomic_DNA"/>
</dbReference>
<evidence type="ECO:0000256" key="3">
    <source>
        <dbReference type="ARBA" id="ARBA00022676"/>
    </source>
</evidence>
<organism evidence="9 10">
    <name type="scientific">Laedolimicola ammoniilytica</name>
    <dbReference type="NCBI Taxonomy" id="2981771"/>
    <lineage>
        <taxon>Bacteria</taxon>
        <taxon>Bacillati</taxon>
        <taxon>Bacillota</taxon>
        <taxon>Clostridia</taxon>
        <taxon>Lachnospirales</taxon>
        <taxon>Lachnospiraceae</taxon>
        <taxon>Laedolimicola</taxon>
    </lineage>
</organism>
<evidence type="ECO:0000313" key="10">
    <source>
        <dbReference type="Proteomes" id="UP001652461"/>
    </source>
</evidence>
<evidence type="ECO:0000256" key="4">
    <source>
        <dbReference type="ARBA" id="ARBA00022679"/>
    </source>
</evidence>
<dbReference type="GO" id="GO:0016757">
    <property type="term" value="F:glycosyltransferase activity"/>
    <property type="evidence" value="ECO:0007669"/>
    <property type="project" value="UniProtKB-KW"/>
</dbReference>
<reference evidence="9 10" key="1">
    <citation type="journal article" date="2021" name="ISME Commun">
        <title>Automated analysis of genomic sequences facilitates high-throughput and comprehensive description of bacteria.</title>
        <authorList>
            <person name="Hitch T.C.A."/>
        </authorList>
    </citation>
    <scope>NUCLEOTIDE SEQUENCE [LARGE SCALE GENOMIC DNA]</scope>
    <source>
        <strain evidence="9 10">Sanger_04</strain>
    </source>
</reference>
<evidence type="ECO:0000256" key="6">
    <source>
        <dbReference type="ARBA" id="ARBA00022989"/>
    </source>
</evidence>
<keyword evidence="5 8" id="KW-0812">Transmembrane</keyword>
<protein>
    <submittedName>
        <fullName evidence="9">Glycosyltransferase family 39 protein</fullName>
        <ecNumber evidence="9">2.4.-.-</ecNumber>
    </submittedName>
</protein>
<dbReference type="EC" id="2.4.-.-" evidence="9"/>
<gene>
    <name evidence="9" type="ORF">OCV63_06215</name>
</gene>
<keyword evidence="10" id="KW-1185">Reference proteome</keyword>
<feature type="transmembrane region" description="Helical" evidence="8">
    <location>
        <begin position="330"/>
        <end position="350"/>
    </location>
</feature>
<dbReference type="Proteomes" id="UP001652461">
    <property type="component" value="Unassembled WGS sequence"/>
</dbReference>
<sequence length="521" mass="59912">MTEKKKTLLICGLLLAVCLLELLLGWQYGRQKTYLMCDELFTYTSSNNAEIQAFDMPLNEWLDRDWFLSQSTVTEGHAFDYAIPYRNQEADVHPPFYYFLMHTLSSLVPGKLSIPAGVGLNLCFLWGSTILLYLVTKGIFGSRRIGLLVSALFGISYGAMNMILFVRMYAMFAFLLLAHVYVYQRLVEKRELTWKTFLLLGITLVCGVLTHYYFILPACFLAVWYFVKFWMQKRWKEECGYHVTLELSAVAALAIFPTMWQHIFNDYRGEGARNNLVKLSGFGGSLKTMVKILNDQLFGGWLFAILTLAVLLLIVYLIKHRSFPWKELDRLYPVVFMTLCYFLMVTKIAPYMTDRYLMPVYAFVYLIAVGGFAWLLGKLIRPGRALAVCSAVFLAATAGKLAQGAPGYAYADFQKHQALAEEYGDTYCVYIDREYNWWEYYGVIQLLQEYKGFYCISYAAITEDIPAAMEKFADADQVVVYVGDSELNEEITDYISKTVGAVEMQPLDEFDRYHIYLAKLR</sequence>
<comment type="subcellular location">
    <subcellularLocation>
        <location evidence="1">Cell membrane</location>
        <topology evidence="1">Multi-pass membrane protein</topology>
    </subcellularLocation>
</comment>
<keyword evidence="3 9" id="KW-0328">Glycosyltransferase</keyword>
<dbReference type="PANTHER" id="PTHR33908:SF11">
    <property type="entry name" value="MEMBRANE PROTEIN"/>
    <property type="match status" value="1"/>
</dbReference>
<evidence type="ECO:0000256" key="2">
    <source>
        <dbReference type="ARBA" id="ARBA00022475"/>
    </source>
</evidence>
<feature type="transmembrane region" description="Helical" evidence="8">
    <location>
        <begin position="239"/>
        <end position="260"/>
    </location>
</feature>
<keyword evidence="2" id="KW-1003">Cell membrane</keyword>
<keyword evidence="6 8" id="KW-1133">Transmembrane helix</keyword>
<evidence type="ECO:0000256" key="7">
    <source>
        <dbReference type="ARBA" id="ARBA00023136"/>
    </source>
</evidence>
<feature type="transmembrane region" description="Helical" evidence="8">
    <location>
        <begin position="298"/>
        <end position="318"/>
    </location>
</feature>
<evidence type="ECO:0000256" key="1">
    <source>
        <dbReference type="ARBA" id="ARBA00004651"/>
    </source>
</evidence>
<dbReference type="RefSeq" id="WP_262670669.1">
    <property type="nucleotide sequence ID" value="NZ_JAOQKC010000006.1"/>
</dbReference>
<feature type="transmembrane region" description="Helical" evidence="8">
    <location>
        <begin position="147"/>
        <end position="177"/>
    </location>
</feature>